<reference evidence="2 3" key="1">
    <citation type="submission" date="2019-01" db="EMBL/GenBank/DDBJ databases">
        <authorList>
            <person name="Chen W.-M."/>
        </authorList>
    </citation>
    <scope>NUCLEOTIDE SEQUENCE [LARGE SCALE GENOMIC DNA]</scope>
    <source>
        <strain evidence="2 3">CCP-18</strain>
    </source>
</reference>
<comment type="caution">
    <text evidence="2">The sequence shown here is derived from an EMBL/GenBank/DDBJ whole genome shotgun (WGS) entry which is preliminary data.</text>
</comment>
<accession>A0A3S2V1K2</accession>
<feature type="transmembrane region" description="Helical" evidence="1">
    <location>
        <begin position="64"/>
        <end position="93"/>
    </location>
</feature>
<protein>
    <submittedName>
        <fullName evidence="2">Uncharacterized protein</fullName>
    </submittedName>
</protein>
<dbReference type="OrthoDB" id="10013624at2"/>
<feature type="transmembrane region" description="Helical" evidence="1">
    <location>
        <begin position="100"/>
        <end position="126"/>
    </location>
</feature>
<proteinExistence type="predicted"/>
<keyword evidence="1" id="KW-1133">Transmembrane helix</keyword>
<keyword evidence="1" id="KW-0812">Transmembrane</keyword>
<evidence type="ECO:0000313" key="2">
    <source>
        <dbReference type="EMBL" id="RVT86098.1"/>
    </source>
</evidence>
<keyword evidence="1" id="KW-0472">Membrane</keyword>
<gene>
    <name evidence="2" type="ORF">EOD73_08635</name>
</gene>
<dbReference type="Proteomes" id="UP000288587">
    <property type="component" value="Unassembled WGS sequence"/>
</dbReference>
<dbReference type="RefSeq" id="WP_127682596.1">
    <property type="nucleotide sequence ID" value="NZ_SACM01000002.1"/>
</dbReference>
<dbReference type="EMBL" id="SACM01000002">
    <property type="protein sequence ID" value="RVT86098.1"/>
    <property type="molecule type" value="Genomic_DNA"/>
</dbReference>
<evidence type="ECO:0000256" key="1">
    <source>
        <dbReference type="SAM" id="Phobius"/>
    </source>
</evidence>
<keyword evidence="3" id="KW-1185">Reference proteome</keyword>
<name>A0A3S2V1K2_9BURK</name>
<evidence type="ECO:0000313" key="3">
    <source>
        <dbReference type="Proteomes" id="UP000288587"/>
    </source>
</evidence>
<dbReference type="AlphaFoldDB" id="A0A3S2V1K2"/>
<organism evidence="2 3">
    <name type="scientific">Inhella crocodyli</name>
    <dbReference type="NCBI Taxonomy" id="2499851"/>
    <lineage>
        <taxon>Bacteria</taxon>
        <taxon>Pseudomonadati</taxon>
        <taxon>Pseudomonadota</taxon>
        <taxon>Betaproteobacteria</taxon>
        <taxon>Burkholderiales</taxon>
        <taxon>Sphaerotilaceae</taxon>
        <taxon>Inhella</taxon>
    </lineage>
</organism>
<sequence length="135" mass="14172">MAKFFKWTFWTFVILLVLSMAVGTLAIGTAFDGWQDSGHWHVVVDGQPVDDWVMDERLGLGGGLVAALVTGLTLVIVVPLVLIVGVGVPLLVLAVGLGAVLVALLGVSLVVTGPILIPVLLVVWLARRSRPTVAA</sequence>